<keyword evidence="2" id="KW-0560">Oxidoreductase</keyword>
<dbReference type="InterPro" id="IPR000683">
    <property type="entry name" value="Gfo/Idh/MocA-like_OxRdtase_N"/>
</dbReference>
<feature type="domain" description="GFO/IDH/MocA-like oxidoreductase" evidence="4">
    <location>
        <begin position="143"/>
        <end position="254"/>
    </location>
</feature>
<dbReference type="Gene3D" id="3.40.50.720">
    <property type="entry name" value="NAD(P)-binding Rossmann-like Domain"/>
    <property type="match status" value="1"/>
</dbReference>
<protein>
    <submittedName>
        <fullName evidence="5">Gfo/Idh/MocA family protein</fullName>
    </submittedName>
</protein>
<comment type="similarity">
    <text evidence="1">Belongs to the Gfo/Idh/MocA family.</text>
</comment>
<feature type="domain" description="Gfo/Idh/MocA-like oxidoreductase N-terminal" evidence="3">
    <location>
        <begin position="18"/>
        <end position="128"/>
    </location>
</feature>
<dbReference type="PANTHER" id="PTHR22604:SF105">
    <property type="entry name" value="TRANS-1,2-DIHYDROBENZENE-1,2-DIOL DEHYDROGENASE"/>
    <property type="match status" value="1"/>
</dbReference>
<dbReference type="EMBL" id="JBHTEE010000001">
    <property type="protein sequence ID" value="MFC7601338.1"/>
    <property type="molecule type" value="Genomic_DNA"/>
</dbReference>
<keyword evidence="6" id="KW-1185">Reference proteome</keyword>
<dbReference type="Gene3D" id="3.30.360.10">
    <property type="entry name" value="Dihydrodipicolinate Reductase, domain 2"/>
    <property type="match status" value="1"/>
</dbReference>
<dbReference type="SUPFAM" id="SSF55347">
    <property type="entry name" value="Glyceraldehyde-3-phosphate dehydrogenase-like, C-terminal domain"/>
    <property type="match status" value="1"/>
</dbReference>
<dbReference type="RefSeq" id="WP_343966417.1">
    <property type="nucleotide sequence ID" value="NZ_BAAAGK010000041.1"/>
</dbReference>
<gene>
    <name evidence="5" type="ORF">ACFQVD_14655</name>
</gene>
<dbReference type="Pfam" id="PF01408">
    <property type="entry name" value="GFO_IDH_MocA"/>
    <property type="match status" value="1"/>
</dbReference>
<dbReference type="PANTHER" id="PTHR22604">
    <property type="entry name" value="OXIDOREDUCTASES"/>
    <property type="match status" value="1"/>
</dbReference>
<accession>A0ABW2SZ50</accession>
<evidence type="ECO:0000313" key="5">
    <source>
        <dbReference type="EMBL" id="MFC7601338.1"/>
    </source>
</evidence>
<dbReference type="SUPFAM" id="SSF51735">
    <property type="entry name" value="NAD(P)-binding Rossmann-fold domains"/>
    <property type="match status" value="1"/>
</dbReference>
<dbReference type="Pfam" id="PF22725">
    <property type="entry name" value="GFO_IDH_MocA_C3"/>
    <property type="match status" value="1"/>
</dbReference>
<evidence type="ECO:0000256" key="2">
    <source>
        <dbReference type="ARBA" id="ARBA00023002"/>
    </source>
</evidence>
<dbReference type="InterPro" id="IPR036291">
    <property type="entry name" value="NAD(P)-bd_dom_sf"/>
</dbReference>
<comment type="caution">
    <text evidence="5">The sequence shown here is derived from an EMBL/GenBank/DDBJ whole genome shotgun (WGS) entry which is preliminary data.</text>
</comment>
<reference evidence="6" key="1">
    <citation type="journal article" date="2019" name="Int. J. Syst. Evol. Microbiol.">
        <title>The Global Catalogue of Microorganisms (GCM) 10K type strain sequencing project: providing services to taxonomists for standard genome sequencing and annotation.</title>
        <authorList>
            <consortium name="The Broad Institute Genomics Platform"/>
            <consortium name="The Broad Institute Genome Sequencing Center for Infectious Disease"/>
            <person name="Wu L."/>
            <person name="Ma J."/>
        </authorList>
    </citation>
    <scope>NUCLEOTIDE SEQUENCE [LARGE SCALE GENOMIC DNA]</scope>
    <source>
        <strain evidence="6">JCM 10083</strain>
    </source>
</reference>
<evidence type="ECO:0000256" key="1">
    <source>
        <dbReference type="ARBA" id="ARBA00010928"/>
    </source>
</evidence>
<dbReference type="InterPro" id="IPR055170">
    <property type="entry name" value="GFO_IDH_MocA-like_dom"/>
</dbReference>
<dbReference type="InterPro" id="IPR050984">
    <property type="entry name" value="Gfo/Idh/MocA_domain"/>
</dbReference>
<organism evidence="5 6">
    <name type="scientific">Streptosporangium amethystogenes subsp. fukuiense</name>
    <dbReference type="NCBI Taxonomy" id="698418"/>
    <lineage>
        <taxon>Bacteria</taxon>
        <taxon>Bacillati</taxon>
        <taxon>Actinomycetota</taxon>
        <taxon>Actinomycetes</taxon>
        <taxon>Streptosporangiales</taxon>
        <taxon>Streptosporangiaceae</taxon>
        <taxon>Streptosporangium</taxon>
    </lineage>
</organism>
<evidence type="ECO:0000259" key="4">
    <source>
        <dbReference type="Pfam" id="PF22725"/>
    </source>
</evidence>
<evidence type="ECO:0000313" key="6">
    <source>
        <dbReference type="Proteomes" id="UP001596514"/>
    </source>
</evidence>
<dbReference type="Proteomes" id="UP001596514">
    <property type="component" value="Unassembled WGS sequence"/>
</dbReference>
<proteinExistence type="inferred from homology"/>
<sequence>MAGGRPPARRLRLGLACTGWIADWAVHQPIRDGSPADVVFVASRDPGRAREYARRWSVPASGGWWELLERRDVDAVYVATPNADHARLALDAVLAGKHVLCEKPLGRDPHAVAELAAEAHRRHVLVREAYHYRAHPAPAGVLAVLRAGVLGTIRRIDVRYGWWLDRTDDVRLSPSLDGGALMDVGCYGLDLVGQLTRGLPEITGTRTLTGPTGVDLTCEVRLRSGPVRARVWAGLRAARPVCEARVTGTKGGLRLRSPFLPVMPGAVAIPLFGASWSSPVEVTAPRAAPFTSYKYQLDAFARDVAAGAWGAEEGIVGRAHLLGRVRERMTGER</sequence>
<name>A0ABW2SZ50_9ACTN</name>
<evidence type="ECO:0000259" key="3">
    <source>
        <dbReference type="Pfam" id="PF01408"/>
    </source>
</evidence>